<gene>
    <name evidence="3" type="ORF">MICPUN_60984</name>
</gene>
<dbReference type="OrthoDB" id="497927at2759"/>
<feature type="region of interest" description="Disordered" evidence="1">
    <location>
        <begin position="1"/>
        <end position="39"/>
    </location>
</feature>
<accession>C1FGS9</accession>
<evidence type="ECO:0000313" key="4">
    <source>
        <dbReference type="Proteomes" id="UP000002009"/>
    </source>
</evidence>
<dbReference type="Gene3D" id="3.40.1190.20">
    <property type="match status" value="1"/>
</dbReference>
<dbReference type="RefSeq" id="XP_002508057.1">
    <property type="nucleotide sequence ID" value="XM_002508011.1"/>
</dbReference>
<dbReference type="EMBL" id="CP001575">
    <property type="protein sequence ID" value="ACO69315.1"/>
    <property type="molecule type" value="Genomic_DNA"/>
</dbReference>
<dbReference type="KEGG" id="mis:MICPUN_60984"/>
<dbReference type="OMA" id="YPKETIA"/>
<dbReference type="SUPFAM" id="SSF53613">
    <property type="entry name" value="Ribokinase-like"/>
    <property type="match status" value="1"/>
</dbReference>
<name>C1FGS9_MICCC</name>
<dbReference type="Proteomes" id="UP000002009">
    <property type="component" value="Chromosome 8"/>
</dbReference>
<organism evidence="3 4">
    <name type="scientific">Micromonas commoda (strain RCC299 / NOUM17 / CCMP2709)</name>
    <name type="common">Picoplanktonic green alga</name>
    <dbReference type="NCBI Taxonomy" id="296587"/>
    <lineage>
        <taxon>Eukaryota</taxon>
        <taxon>Viridiplantae</taxon>
        <taxon>Chlorophyta</taxon>
        <taxon>Mamiellophyceae</taxon>
        <taxon>Mamiellales</taxon>
        <taxon>Mamiellaceae</taxon>
        <taxon>Micromonas</taxon>
    </lineage>
</organism>
<feature type="compositionally biased region" description="Basic residues" evidence="1">
    <location>
        <begin position="13"/>
        <end position="23"/>
    </location>
</feature>
<dbReference type="InterPro" id="IPR011611">
    <property type="entry name" value="PfkB_dom"/>
</dbReference>
<evidence type="ECO:0000256" key="1">
    <source>
        <dbReference type="SAM" id="MobiDB-lite"/>
    </source>
</evidence>
<sequence>MASASTGPSRLAHPSHRYGRRAVARASAHPPARASPPPLDVVSTTLIVDDLVFHDGQTRMAMLGGGGPQTLFGAGLARRSPPLTLGLVAGIGGNGDCPHECIEWLIHHGVDVRGLMPTPKMPTPRAWQITERDGRRTQVWRLDERRSDELYAMLRPAHSSWPENAKNARCAHFGVNPSRPDVSLCAALRAAGCGLTSVEPFTVASVPLADAELRALCGAADVFSPNEREARSLFVDGDSLSPTELVRRIAEAGADVVCLRRGERGAMVYDAGRNEGYECPSVALHVVDETGCGNAFCGAFAAALSRGEGIKEGLALGSAAASVMLEHVGVPSGGFEEYRDEAERRAAAARAATVAFSL</sequence>
<dbReference type="eggNOG" id="ENOG502RZ80">
    <property type="taxonomic scope" value="Eukaryota"/>
</dbReference>
<dbReference type="GeneID" id="8245969"/>
<dbReference type="Pfam" id="PF00294">
    <property type="entry name" value="PfkB"/>
    <property type="match status" value="1"/>
</dbReference>
<feature type="domain" description="Carbohydrate kinase PfkB" evidence="2">
    <location>
        <begin position="100"/>
        <end position="330"/>
    </location>
</feature>
<evidence type="ECO:0000313" key="3">
    <source>
        <dbReference type="EMBL" id="ACO69315.1"/>
    </source>
</evidence>
<reference evidence="3 4" key="1">
    <citation type="journal article" date="2009" name="Science">
        <title>Green evolution and dynamic adaptations revealed by genomes of the marine picoeukaryotes Micromonas.</title>
        <authorList>
            <person name="Worden A.Z."/>
            <person name="Lee J.H."/>
            <person name="Mock T."/>
            <person name="Rouze P."/>
            <person name="Simmons M.P."/>
            <person name="Aerts A.L."/>
            <person name="Allen A.E."/>
            <person name="Cuvelier M.L."/>
            <person name="Derelle E."/>
            <person name="Everett M.V."/>
            <person name="Foulon E."/>
            <person name="Grimwood J."/>
            <person name="Gundlach H."/>
            <person name="Henrissat B."/>
            <person name="Napoli C."/>
            <person name="McDonald S.M."/>
            <person name="Parker M.S."/>
            <person name="Rombauts S."/>
            <person name="Salamov A."/>
            <person name="Von Dassow P."/>
            <person name="Badger J.H."/>
            <person name="Coutinho P.M."/>
            <person name="Demir E."/>
            <person name="Dubchak I."/>
            <person name="Gentemann C."/>
            <person name="Eikrem W."/>
            <person name="Gready J.E."/>
            <person name="John U."/>
            <person name="Lanier W."/>
            <person name="Lindquist E.A."/>
            <person name="Lucas S."/>
            <person name="Mayer K.F."/>
            <person name="Moreau H."/>
            <person name="Not F."/>
            <person name="Otillar R."/>
            <person name="Panaud O."/>
            <person name="Pangilinan J."/>
            <person name="Paulsen I."/>
            <person name="Piegu B."/>
            <person name="Poliakov A."/>
            <person name="Robbens S."/>
            <person name="Schmutz J."/>
            <person name="Toulza E."/>
            <person name="Wyss T."/>
            <person name="Zelensky A."/>
            <person name="Zhou K."/>
            <person name="Armbrust E.V."/>
            <person name="Bhattacharya D."/>
            <person name="Goodenough U.W."/>
            <person name="Van de Peer Y."/>
            <person name="Grigoriev I.V."/>
        </authorList>
    </citation>
    <scope>NUCLEOTIDE SEQUENCE [LARGE SCALE GENOMIC DNA]</scope>
    <source>
        <strain evidence="4">RCC299 / NOUM17</strain>
    </source>
</reference>
<dbReference type="AlphaFoldDB" id="C1FGS9"/>
<dbReference type="PANTHER" id="PTHR47098:SF2">
    <property type="entry name" value="PROTEIN MAK32"/>
    <property type="match status" value="1"/>
</dbReference>
<dbReference type="InterPro" id="IPR029056">
    <property type="entry name" value="Ribokinase-like"/>
</dbReference>
<keyword evidence="4" id="KW-1185">Reference proteome</keyword>
<proteinExistence type="predicted"/>
<dbReference type="STRING" id="296587.C1FGS9"/>
<dbReference type="InParanoid" id="C1FGS9"/>
<dbReference type="PANTHER" id="PTHR47098">
    <property type="entry name" value="PROTEIN MAK32"/>
    <property type="match status" value="1"/>
</dbReference>
<evidence type="ECO:0000259" key="2">
    <source>
        <dbReference type="Pfam" id="PF00294"/>
    </source>
</evidence>
<protein>
    <recommendedName>
        <fullName evidence="2">Carbohydrate kinase PfkB domain-containing protein</fullName>
    </recommendedName>
</protein>